<dbReference type="CDD" id="cd03024">
    <property type="entry name" value="DsbA_FrnE"/>
    <property type="match status" value="1"/>
</dbReference>
<evidence type="ECO:0000313" key="3">
    <source>
        <dbReference type="Proteomes" id="UP001302949"/>
    </source>
</evidence>
<comment type="caution">
    <text evidence="2">The sequence shown here is derived from an EMBL/GenBank/DDBJ whole genome shotgun (WGS) entry which is preliminary data.</text>
</comment>
<dbReference type="Gene3D" id="3.40.30.10">
    <property type="entry name" value="Glutaredoxin"/>
    <property type="match status" value="1"/>
</dbReference>
<dbReference type="Proteomes" id="UP001302949">
    <property type="component" value="Unassembled WGS sequence"/>
</dbReference>
<dbReference type="PANTHER" id="PTHR13887:SF41">
    <property type="entry name" value="THIOREDOXIN SUPERFAMILY PROTEIN"/>
    <property type="match status" value="1"/>
</dbReference>
<evidence type="ECO:0000313" key="2">
    <source>
        <dbReference type="EMBL" id="MEA5140758.1"/>
    </source>
</evidence>
<evidence type="ECO:0000259" key="1">
    <source>
        <dbReference type="Pfam" id="PF01323"/>
    </source>
</evidence>
<organism evidence="2 3">
    <name type="scientific">Arcicella rigui</name>
    <dbReference type="NCBI Taxonomy" id="797020"/>
    <lineage>
        <taxon>Bacteria</taxon>
        <taxon>Pseudomonadati</taxon>
        <taxon>Bacteroidota</taxon>
        <taxon>Cytophagia</taxon>
        <taxon>Cytophagales</taxon>
        <taxon>Flectobacillaceae</taxon>
        <taxon>Arcicella</taxon>
    </lineage>
</organism>
<accession>A0ABU5QDR6</accession>
<protein>
    <submittedName>
        <fullName evidence="2">DsbA family oxidoreductase</fullName>
    </submittedName>
</protein>
<reference evidence="2 3" key="1">
    <citation type="submission" date="2023-12" db="EMBL/GenBank/DDBJ databases">
        <title>Novel species of the genus Arcicella isolated from rivers.</title>
        <authorList>
            <person name="Lu H."/>
        </authorList>
    </citation>
    <scope>NUCLEOTIDE SEQUENCE [LARGE SCALE GENOMIC DNA]</scope>
    <source>
        <strain evidence="2 3">KCTC 23307</strain>
    </source>
</reference>
<name>A0ABU5QDR6_9BACT</name>
<sequence length="231" mass="26353">MNTKPTIRIDVVSDIVCPWCYIGKRRLEKAIEDTQSSCNLQVIYHPFQLDPSVPTEGVDFQSYMENRFGAGFSQKFRQVEQAAETVGLDFDFENLPKSINTFVFHRILTIALHENIQAAVKEALMKAYFVDRIDLTIEQNIVDLMSQFGWTAEKTIDILHSDEGSDEVKEEMHYFRQQGISGVPFFIFDKKYAVSGAQPSEVFSQIFQELLQEKQVQAVSGDVCDIDGENC</sequence>
<feature type="domain" description="DSBA-like thioredoxin" evidence="1">
    <location>
        <begin position="9"/>
        <end position="206"/>
    </location>
</feature>
<proteinExistence type="predicted"/>
<dbReference type="EMBL" id="JAYFUM010000020">
    <property type="protein sequence ID" value="MEA5140758.1"/>
    <property type="molecule type" value="Genomic_DNA"/>
</dbReference>
<gene>
    <name evidence="2" type="ORF">VB248_16530</name>
</gene>
<dbReference type="PANTHER" id="PTHR13887">
    <property type="entry name" value="GLUTATHIONE S-TRANSFERASE KAPPA"/>
    <property type="match status" value="1"/>
</dbReference>
<dbReference type="SUPFAM" id="SSF52833">
    <property type="entry name" value="Thioredoxin-like"/>
    <property type="match status" value="1"/>
</dbReference>
<keyword evidence="3" id="KW-1185">Reference proteome</keyword>
<dbReference type="InterPro" id="IPR036249">
    <property type="entry name" value="Thioredoxin-like_sf"/>
</dbReference>
<dbReference type="InterPro" id="IPR001853">
    <property type="entry name" value="DSBA-like_thioredoxin_dom"/>
</dbReference>
<dbReference type="RefSeq" id="WP_323297913.1">
    <property type="nucleotide sequence ID" value="NZ_JAYFUM010000020.1"/>
</dbReference>
<dbReference type="Pfam" id="PF01323">
    <property type="entry name" value="DSBA"/>
    <property type="match status" value="1"/>
</dbReference>